<evidence type="ECO:0000313" key="3">
    <source>
        <dbReference type="Proteomes" id="UP000183417"/>
    </source>
</evidence>
<dbReference type="AntiFam" id="ANF00272">
    <property type="entry name" value="Translation of CRISPR region"/>
</dbReference>
<protein>
    <submittedName>
        <fullName evidence="2">Uncharacterized protein</fullName>
    </submittedName>
</protein>
<accession>A0A1H3S5C5</accession>
<reference evidence="2 3" key="1">
    <citation type="submission" date="2016-10" db="EMBL/GenBank/DDBJ databases">
        <authorList>
            <person name="de Groot N.N."/>
        </authorList>
    </citation>
    <scope>NUCLEOTIDE SEQUENCE [LARGE SCALE GENOMIC DNA]</scope>
    <source>
        <strain evidence="2 3">LMG 24775</strain>
    </source>
</reference>
<gene>
    <name evidence="2" type="ORF">SAMN05421547_11865</name>
</gene>
<dbReference type="AlphaFoldDB" id="A0A1H3S5C5"/>
<feature type="region of interest" description="Disordered" evidence="1">
    <location>
        <begin position="27"/>
        <end position="51"/>
    </location>
</feature>
<sequence>MQASGCQPLPEPVISRLMAMLQSTRPHGARLRPPGLRSSGPGFNPRARTGRDKAPYSLARTIAVSIHAPARGATGGIGGSRNARGGFNPRARTGRDRFELVVLLAQIVSIHAPARGATTTRKQTGPRIKRFQSTRPHGARLGIPETHISGFKFQSTRPHGARPVTALHASSRAGFNPRARTGRDASCACVRAHSPSFNPRARTGRDQIQTGGRPGLGVSIHAPARGATLAAGLHVVVQVVSIHAPARGATPFASAAVSDQTCFNPRARTGRDMGCAPWSLIAPSFNPRARTGRDRGADQAQAREDVSIHAPARGATTTAEAAGPCLWSFNPRARTGRDRGRSLGAGVMDRVSIHAPARGATQVQQGVLARERVSIHAPARGATGGCCCRRSLPSSFNPRARTGRDIR</sequence>
<evidence type="ECO:0000313" key="2">
    <source>
        <dbReference type="EMBL" id="SDZ33303.1"/>
    </source>
</evidence>
<name>A0A1H3S5C5_9BURK</name>
<dbReference type="AntiFam" id="ANF00008">
    <property type="entry name" value="Translation of CRISPR region"/>
</dbReference>
<dbReference type="Proteomes" id="UP000183417">
    <property type="component" value="Unassembled WGS sequence"/>
</dbReference>
<organism evidence="2 3">
    <name type="scientific">Delftia lacustris</name>
    <dbReference type="NCBI Taxonomy" id="558537"/>
    <lineage>
        <taxon>Bacteria</taxon>
        <taxon>Pseudomonadati</taxon>
        <taxon>Pseudomonadota</taxon>
        <taxon>Betaproteobacteria</taxon>
        <taxon>Burkholderiales</taxon>
        <taxon>Comamonadaceae</taxon>
        <taxon>Delftia</taxon>
    </lineage>
</organism>
<evidence type="ECO:0000256" key="1">
    <source>
        <dbReference type="SAM" id="MobiDB-lite"/>
    </source>
</evidence>
<proteinExistence type="predicted"/>
<dbReference type="EMBL" id="FNPE01000018">
    <property type="protein sequence ID" value="SDZ33303.1"/>
    <property type="molecule type" value="Genomic_DNA"/>
</dbReference>